<organism evidence="1 2">
    <name type="scientific">Methylobacterium aquaticum</name>
    <dbReference type="NCBI Taxonomy" id="270351"/>
    <lineage>
        <taxon>Bacteria</taxon>
        <taxon>Pseudomonadati</taxon>
        <taxon>Pseudomonadota</taxon>
        <taxon>Alphaproteobacteria</taxon>
        <taxon>Hyphomicrobiales</taxon>
        <taxon>Methylobacteriaceae</taxon>
        <taxon>Methylobacterium</taxon>
    </lineage>
</organism>
<proteinExistence type="predicted"/>
<protein>
    <submittedName>
        <fullName evidence="1">Uncharacterized protein</fullName>
    </submittedName>
</protein>
<dbReference type="PANTHER" id="PTHR35609">
    <property type="entry name" value="MACRO DOMAIN-CONTAINING PROTEIN"/>
    <property type="match status" value="1"/>
</dbReference>
<dbReference type="Proteomes" id="UP000035929">
    <property type="component" value="Unassembled WGS sequence"/>
</dbReference>
<evidence type="ECO:0000313" key="2">
    <source>
        <dbReference type="Proteomes" id="UP000035929"/>
    </source>
</evidence>
<dbReference type="PANTHER" id="PTHR35609:SF1">
    <property type="entry name" value="MACRO DOMAIN-CONTAINING PROTEIN"/>
    <property type="match status" value="1"/>
</dbReference>
<dbReference type="EMBL" id="LABX01000287">
    <property type="protein sequence ID" value="KMO27804.1"/>
    <property type="molecule type" value="Genomic_DNA"/>
</dbReference>
<dbReference type="AlphaFoldDB" id="A0A0J6S2C4"/>
<dbReference type="RefSeq" id="WP_048467388.1">
    <property type="nucleotide sequence ID" value="NZ_LABX01000287.1"/>
</dbReference>
<name>A0A0J6S2C4_9HYPH</name>
<accession>A0A0J6S2C4</accession>
<sequence>MDWFERLTGFREIGYSETQARLRVIDGRLVREGTDESYATGTLTLPSLAELRVAAVGVQRPGRLRLSIVEGDVRAMHRLPENQGALFQVASQFNMLEMVGPGITPEEGVTGYAHDRTQGPACAIAAGAATIYRNYLVPCEGEIGQTAERQLDGLADLGDALAQRLGSTRAALWTMRNGYALPTQSGLAAIAGHLSRTDEDALDDLRGRLRLGLHTDVDVTDGPAPRQRVSQIFCSALPVAYTRLAREAWAPFARLVLDAAYEGTLLVGLLNVARGASNRVLLTRLGGGAFGNADDWIDAAMLRALHLVRDRDLDVAIVSHGRPSLGLKALVRQYDEGEATPAR</sequence>
<gene>
    <name evidence="1" type="ORF">VP06_29655</name>
</gene>
<dbReference type="OrthoDB" id="1452819at2"/>
<comment type="caution">
    <text evidence="1">The sequence shown here is derived from an EMBL/GenBank/DDBJ whole genome shotgun (WGS) entry which is preliminary data.</text>
</comment>
<reference evidence="1 2" key="1">
    <citation type="submission" date="2015-03" db="EMBL/GenBank/DDBJ databases">
        <title>Genome sequencing of Methylobacterium aquaticum DSM16371 type strain.</title>
        <authorList>
            <person name="Chaudhry V."/>
            <person name="Patil P.B."/>
        </authorList>
    </citation>
    <scope>NUCLEOTIDE SEQUENCE [LARGE SCALE GENOMIC DNA]</scope>
    <source>
        <strain evidence="1 2">DSM 16371</strain>
    </source>
</reference>
<dbReference type="PATRIC" id="fig|270351.6.peg.4296"/>
<evidence type="ECO:0000313" key="1">
    <source>
        <dbReference type="EMBL" id="KMO27804.1"/>
    </source>
</evidence>